<feature type="signal peptide" evidence="2">
    <location>
        <begin position="1"/>
        <end position="25"/>
    </location>
</feature>
<feature type="compositionally biased region" description="Polar residues" evidence="1">
    <location>
        <begin position="416"/>
        <end position="427"/>
    </location>
</feature>
<protein>
    <submittedName>
        <fullName evidence="3">Uncharacterized protein</fullName>
    </submittedName>
</protein>
<comment type="caution">
    <text evidence="3">The sequence shown here is derived from an EMBL/GenBank/DDBJ whole genome shotgun (WGS) entry which is preliminary data.</text>
</comment>
<feature type="compositionally biased region" description="Basic and acidic residues" evidence="1">
    <location>
        <begin position="246"/>
        <end position="259"/>
    </location>
</feature>
<evidence type="ECO:0000313" key="3">
    <source>
        <dbReference type="EMBL" id="KAJ6642384.1"/>
    </source>
</evidence>
<feature type="compositionally biased region" description="Polar residues" evidence="1">
    <location>
        <begin position="303"/>
        <end position="312"/>
    </location>
</feature>
<feature type="region of interest" description="Disordered" evidence="1">
    <location>
        <begin position="303"/>
        <end position="345"/>
    </location>
</feature>
<keyword evidence="4" id="KW-1185">Reference proteome</keyword>
<feature type="compositionally biased region" description="Basic residues" evidence="1">
    <location>
        <begin position="139"/>
        <end position="153"/>
    </location>
</feature>
<feature type="chain" id="PRO_5040317808" evidence="2">
    <location>
        <begin position="26"/>
        <end position="450"/>
    </location>
</feature>
<feature type="region of interest" description="Disordered" evidence="1">
    <location>
        <begin position="232"/>
        <end position="268"/>
    </location>
</feature>
<evidence type="ECO:0000313" key="4">
    <source>
        <dbReference type="Proteomes" id="UP001151699"/>
    </source>
</evidence>
<sequence length="450" mass="51632">MMVGRFLDYWSCVVLIGLCLRFVEGKMIHHHQPYHSKPLAHGNDIRLIALSDGEYKPAVGEILAKDSILYSQQPETRLLRRQLWPIMQETMDTLVGSVTAGANLFKNMIVPNTNPLATKIRNIKNAYISSARPTMSHSKSVRHPTMKKVRKVKKSPETIRTKTVSEDYVHTYNDGAYTVPSYVVKFASQNPYSQMGLKNYKHFEETVLRELEEKEEKKIEASMAALFNKKKVKHIGEEPTESSPDGDWRPMKSTGDDSHHSHHIINQPRPVGKLHTNIAASNYKPIHEEVAESQIISQVHETIIQPETNSLTKSKKRKPNSNRTTTTPPPKSFTRKPPKEEPNYPEYFLNKQKDAAKDNRNTQQISQEINYLKRMKFYREHMEIISTTSRPPSARDSFLNDSSEEKFVFITPLPKSAQTNEMKMQRTNRQKTVDKSKIGNRGNIKFSDSS</sequence>
<dbReference type="Proteomes" id="UP001151699">
    <property type="component" value="Chromosome B"/>
</dbReference>
<gene>
    <name evidence="3" type="ORF">Bhyg_07332</name>
</gene>
<organism evidence="3 4">
    <name type="scientific">Pseudolycoriella hygida</name>
    <dbReference type="NCBI Taxonomy" id="35572"/>
    <lineage>
        <taxon>Eukaryota</taxon>
        <taxon>Metazoa</taxon>
        <taxon>Ecdysozoa</taxon>
        <taxon>Arthropoda</taxon>
        <taxon>Hexapoda</taxon>
        <taxon>Insecta</taxon>
        <taxon>Pterygota</taxon>
        <taxon>Neoptera</taxon>
        <taxon>Endopterygota</taxon>
        <taxon>Diptera</taxon>
        <taxon>Nematocera</taxon>
        <taxon>Sciaroidea</taxon>
        <taxon>Sciaridae</taxon>
        <taxon>Pseudolycoriella</taxon>
    </lineage>
</organism>
<dbReference type="AlphaFoldDB" id="A0A9Q0N4C7"/>
<feature type="region of interest" description="Disordered" evidence="1">
    <location>
        <begin position="133"/>
        <end position="157"/>
    </location>
</feature>
<dbReference type="OrthoDB" id="10424660at2759"/>
<feature type="region of interest" description="Disordered" evidence="1">
    <location>
        <begin position="413"/>
        <end position="450"/>
    </location>
</feature>
<dbReference type="EMBL" id="WJQU01000002">
    <property type="protein sequence ID" value="KAJ6642384.1"/>
    <property type="molecule type" value="Genomic_DNA"/>
</dbReference>
<reference evidence="3" key="1">
    <citation type="submission" date="2022-07" db="EMBL/GenBank/DDBJ databases">
        <authorList>
            <person name="Trinca V."/>
            <person name="Uliana J.V.C."/>
            <person name="Torres T.T."/>
            <person name="Ward R.J."/>
            <person name="Monesi N."/>
        </authorList>
    </citation>
    <scope>NUCLEOTIDE SEQUENCE</scope>
    <source>
        <strain evidence="3">HSMRA1968</strain>
        <tissue evidence="3">Whole embryos</tissue>
    </source>
</reference>
<name>A0A9Q0N4C7_9DIPT</name>
<evidence type="ECO:0000256" key="2">
    <source>
        <dbReference type="SAM" id="SignalP"/>
    </source>
</evidence>
<accession>A0A9Q0N4C7</accession>
<proteinExistence type="predicted"/>
<keyword evidence="2" id="KW-0732">Signal</keyword>
<evidence type="ECO:0000256" key="1">
    <source>
        <dbReference type="SAM" id="MobiDB-lite"/>
    </source>
</evidence>